<proteinExistence type="predicted"/>
<dbReference type="PROSITE" id="PS51257">
    <property type="entry name" value="PROKAR_LIPOPROTEIN"/>
    <property type="match status" value="1"/>
</dbReference>
<reference evidence="1" key="1">
    <citation type="submission" date="2015-10" db="EMBL/GenBank/DDBJ databases">
        <authorList>
            <person name="Gilbert D.G."/>
        </authorList>
    </citation>
    <scope>NUCLEOTIDE SEQUENCE</scope>
</reference>
<organism evidence="1">
    <name type="scientific">hydrothermal vent metagenome</name>
    <dbReference type="NCBI Taxonomy" id="652676"/>
    <lineage>
        <taxon>unclassified sequences</taxon>
        <taxon>metagenomes</taxon>
        <taxon>ecological metagenomes</taxon>
    </lineage>
</organism>
<name>A0A160TXW3_9ZZZZ</name>
<sequence>MISRKTAAAASVLLGNAALSACNDPAPARTAAPETAPPENSLQIETDRALTGNEVSTSVGVRILTADKRVAVLAGHIEAGLALYRAGAPDLAAAQLNHAVSLETQSERDGFGAFGFDTSVYETVHAAATAGTPAEDVEDALIAAKANLAETLEATGLEQLDLVLFLLELCGDEYGVGVIDAAIDRAPAYQAAYGYAATARDVARNMEGADDLVLELELLVRMWPGDGPVMVDAVAPEPAMGTQIARARLAASIL</sequence>
<gene>
    <name evidence="1" type="ORF">MGWOODY_Hyp2405</name>
</gene>
<evidence type="ECO:0000313" key="1">
    <source>
        <dbReference type="EMBL" id="CUS56510.1"/>
    </source>
</evidence>
<dbReference type="EMBL" id="CZQD01000028">
    <property type="protein sequence ID" value="CUS56510.1"/>
    <property type="molecule type" value="Genomic_DNA"/>
</dbReference>
<dbReference type="AlphaFoldDB" id="A0A160TXW3"/>
<accession>A0A160TXW3</accession>
<protein>
    <submittedName>
        <fullName evidence="1">Uncharacterized conserved secreted protein</fullName>
    </submittedName>
</protein>